<proteinExistence type="predicted"/>
<keyword evidence="2" id="KW-1185">Reference proteome</keyword>
<reference evidence="1 2" key="2">
    <citation type="journal article" date="2018" name="Int. J. Syst. Evol. Microbiol.">
        <title>Burkholderia insecticola sp. nov., a gut symbiotic bacterium of the bean bug Riptortus pedestris.</title>
        <authorList>
            <person name="Takeshita K."/>
            <person name="Tamaki H."/>
            <person name="Ohbayashi T."/>
            <person name="Meng X.-Y."/>
            <person name="Sone T."/>
            <person name="Mitani Y."/>
            <person name="Peeters C."/>
            <person name="Kikuchi Y."/>
            <person name="Vandamme P."/>
        </authorList>
    </citation>
    <scope>NUCLEOTIDE SEQUENCE [LARGE SCALE GENOMIC DNA]</scope>
    <source>
        <strain evidence="1">RPE64</strain>
    </source>
</reference>
<dbReference type="STRING" id="758793.BRPE64_ACDS21400"/>
<organism evidence="1 2">
    <name type="scientific">Caballeronia insecticola</name>
    <dbReference type="NCBI Taxonomy" id="758793"/>
    <lineage>
        <taxon>Bacteria</taxon>
        <taxon>Pseudomonadati</taxon>
        <taxon>Pseudomonadota</taxon>
        <taxon>Betaproteobacteria</taxon>
        <taxon>Burkholderiales</taxon>
        <taxon>Burkholderiaceae</taxon>
        <taxon>Caballeronia</taxon>
    </lineage>
</organism>
<dbReference type="EMBL" id="AP013058">
    <property type="protein sequence ID" value="BAN23894.1"/>
    <property type="molecule type" value="Genomic_DNA"/>
</dbReference>
<accession>R4WI32</accession>
<evidence type="ECO:0000313" key="2">
    <source>
        <dbReference type="Proteomes" id="UP000013966"/>
    </source>
</evidence>
<name>R4WI32_9BURK</name>
<dbReference type="Proteomes" id="UP000013966">
    <property type="component" value="Chromosome 1"/>
</dbReference>
<gene>
    <name evidence="1" type="ORF">BRPE64_ACDS21400</name>
</gene>
<evidence type="ECO:0000313" key="1">
    <source>
        <dbReference type="EMBL" id="BAN23894.1"/>
    </source>
</evidence>
<sequence>MDSRRCSHEGMQVVTVGAPVRYEGRTNDCQTTYRILPMRLLKQYE</sequence>
<dbReference type="KEGG" id="buo:BRPE64_ACDS21400"/>
<protein>
    <submittedName>
        <fullName evidence="1">Uncharacterized protein</fullName>
    </submittedName>
</protein>
<dbReference type="HOGENOM" id="CLU_3197056_0_0_4"/>
<dbReference type="AlphaFoldDB" id="R4WI32"/>
<reference evidence="1 2" key="1">
    <citation type="journal article" date="2013" name="Genome Announc.">
        <title>Complete Genome Sequence of Burkholderia sp. Strain RPE64, Bacterial Symbiont of the Bean Bug Riptortus pedestris.</title>
        <authorList>
            <person name="Shibata T.F."/>
            <person name="Maeda T."/>
            <person name="Nikoh N."/>
            <person name="Yamaguchi K."/>
            <person name="Oshima K."/>
            <person name="Hattori M."/>
            <person name="Nishiyama T."/>
            <person name="Hasebe M."/>
            <person name="Fukatsu T."/>
            <person name="Kikuchi Y."/>
            <person name="Shigenobu S."/>
        </authorList>
    </citation>
    <scope>NUCLEOTIDE SEQUENCE [LARGE SCALE GENOMIC DNA]</scope>
</reference>